<accession>A0A9P9D4M2</accession>
<proteinExistence type="predicted"/>
<feature type="region of interest" description="Disordered" evidence="1">
    <location>
        <begin position="1"/>
        <end position="30"/>
    </location>
</feature>
<evidence type="ECO:0000256" key="1">
    <source>
        <dbReference type="SAM" id="MobiDB-lite"/>
    </source>
</evidence>
<dbReference type="EMBL" id="JAGMUV010000038">
    <property type="protein sequence ID" value="KAH7112347.1"/>
    <property type="molecule type" value="Genomic_DNA"/>
</dbReference>
<dbReference type="OrthoDB" id="3358750at2759"/>
<feature type="compositionally biased region" description="Polar residues" evidence="1">
    <location>
        <begin position="1"/>
        <end position="10"/>
    </location>
</feature>
<keyword evidence="3" id="KW-1185">Reference proteome</keyword>
<comment type="caution">
    <text evidence="2">The sequence shown here is derived from an EMBL/GenBank/DDBJ whole genome shotgun (WGS) entry which is preliminary data.</text>
</comment>
<name>A0A9P9D4M2_9HYPO</name>
<gene>
    <name evidence="2" type="ORF">EDB81DRAFT_893982</name>
</gene>
<evidence type="ECO:0000313" key="2">
    <source>
        <dbReference type="EMBL" id="KAH7112347.1"/>
    </source>
</evidence>
<protein>
    <submittedName>
        <fullName evidence="2">Uncharacterized protein</fullName>
    </submittedName>
</protein>
<dbReference type="Proteomes" id="UP000738349">
    <property type="component" value="Unassembled WGS sequence"/>
</dbReference>
<evidence type="ECO:0000313" key="3">
    <source>
        <dbReference type="Proteomes" id="UP000738349"/>
    </source>
</evidence>
<reference evidence="2" key="1">
    <citation type="journal article" date="2021" name="Nat. Commun.">
        <title>Genetic determinants of endophytism in the Arabidopsis root mycobiome.</title>
        <authorList>
            <person name="Mesny F."/>
            <person name="Miyauchi S."/>
            <person name="Thiergart T."/>
            <person name="Pickel B."/>
            <person name="Atanasova L."/>
            <person name="Karlsson M."/>
            <person name="Huettel B."/>
            <person name="Barry K.W."/>
            <person name="Haridas S."/>
            <person name="Chen C."/>
            <person name="Bauer D."/>
            <person name="Andreopoulos W."/>
            <person name="Pangilinan J."/>
            <person name="LaButti K."/>
            <person name="Riley R."/>
            <person name="Lipzen A."/>
            <person name="Clum A."/>
            <person name="Drula E."/>
            <person name="Henrissat B."/>
            <person name="Kohler A."/>
            <person name="Grigoriev I.V."/>
            <person name="Martin F.M."/>
            <person name="Hacquard S."/>
        </authorList>
    </citation>
    <scope>NUCLEOTIDE SEQUENCE</scope>
    <source>
        <strain evidence="2">MPI-CAGE-AT-0147</strain>
    </source>
</reference>
<dbReference type="AlphaFoldDB" id="A0A9P9D4M2"/>
<organism evidence="2 3">
    <name type="scientific">Dactylonectria macrodidyma</name>
    <dbReference type="NCBI Taxonomy" id="307937"/>
    <lineage>
        <taxon>Eukaryota</taxon>
        <taxon>Fungi</taxon>
        <taxon>Dikarya</taxon>
        <taxon>Ascomycota</taxon>
        <taxon>Pezizomycotina</taxon>
        <taxon>Sordariomycetes</taxon>
        <taxon>Hypocreomycetidae</taxon>
        <taxon>Hypocreales</taxon>
        <taxon>Nectriaceae</taxon>
        <taxon>Dactylonectria</taxon>
    </lineage>
</organism>
<sequence length="116" mass="13021">MAHRGSQSSIGFPKSNELESSHQKRYNSSEVANAVAKDGFNAAGYMNRSKIMNELHAEHIQREIEDRFMHEPGYTAMMHGHEPSKGARIDASIAREEAELLARKTKETSHLPGKKM</sequence>